<dbReference type="Proteomes" id="UP001057402">
    <property type="component" value="Chromosome 10"/>
</dbReference>
<evidence type="ECO:0000313" key="1">
    <source>
        <dbReference type="EMBL" id="KAI4320749.1"/>
    </source>
</evidence>
<organism evidence="1 2">
    <name type="scientific">Melastoma candidum</name>
    <dbReference type="NCBI Taxonomy" id="119954"/>
    <lineage>
        <taxon>Eukaryota</taxon>
        <taxon>Viridiplantae</taxon>
        <taxon>Streptophyta</taxon>
        <taxon>Embryophyta</taxon>
        <taxon>Tracheophyta</taxon>
        <taxon>Spermatophyta</taxon>
        <taxon>Magnoliopsida</taxon>
        <taxon>eudicotyledons</taxon>
        <taxon>Gunneridae</taxon>
        <taxon>Pentapetalae</taxon>
        <taxon>rosids</taxon>
        <taxon>malvids</taxon>
        <taxon>Myrtales</taxon>
        <taxon>Melastomataceae</taxon>
        <taxon>Melastomatoideae</taxon>
        <taxon>Melastomateae</taxon>
        <taxon>Melastoma</taxon>
    </lineage>
</organism>
<accession>A0ACB9MBH5</accession>
<protein>
    <submittedName>
        <fullName evidence="1">Uncharacterized protein</fullName>
    </submittedName>
</protein>
<sequence length="141" mass="15845">MGTPMEGSNADGAVLKRSARRKAAVRSYDENLVDELLDKQLGVLSGKKKRTREELEKETETEAMIAFSLGFPIDALVEEEIRSGVVREIGGKEQNDYIVVRNHILARWRNNVGIWLSKGQIRETDSLVLLQRGSYCPLALM</sequence>
<keyword evidence="2" id="KW-1185">Reference proteome</keyword>
<comment type="caution">
    <text evidence="1">The sequence shown here is derived from an EMBL/GenBank/DDBJ whole genome shotgun (WGS) entry which is preliminary data.</text>
</comment>
<gene>
    <name evidence="1" type="ORF">MLD38_034194</name>
</gene>
<evidence type="ECO:0000313" key="2">
    <source>
        <dbReference type="Proteomes" id="UP001057402"/>
    </source>
</evidence>
<proteinExistence type="predicted"/>
<reference evidence="2" key="1">
    <citation type="journal article" date="2023" name="Front. Plant Sci.">
        <title>Chromosomal-level genome assembly of Melastoma candidum provides insights into trichome evolution.</title>
        <authorList>
            <person name="Zhong Y."/>
            <person name="Wu W."/>
            <person name="Sun C."/>
            <person name="Zou P."/>
            <person name="Liu Y."/>
            <person name="Dai S."/>
            <person name="Zhou R."/>
        </authorList>
    </citation>
    <scope>NUCLEOTIDE SEQUENCE [LARGE SCALE GENOMIC DNA]</scope>
</reference>
<name>A0ACB9MBH5_9MYRT</name>
<dbReference type="EMBL" id="CM042889">
    <property type="protein sequence ID" value="KAI4320749.1"/>
    <property type="molecule type" value="Genomic_DNA"/>
</dbReference>